<dbReference type="Proteomes" id="UP000282076">
    <property type="component" value="Unassembled WGS sequence"/>
</dbReference>
<accession>A0A494XQL8</accession>
<dbReference type="Pfam" id="PF01522">
    <property type="entry name" value="Polysacc_deac_1"/>
    <property type="match status" value="1"/>
</dbReference>
<dbReference type="InterPro" id="IPR050248">
    <property type="entry name" value="Polysacc_deacetylase_ArnD"/>
</dbReference>
<keyword evidence="3" id="KW-1185">Reference proteome</keyword>
<dbReference type="InterPro" id="IPR002509">
    <property type="entry name" value="NODB_dom"/>
</dbReference>
<dbReference type="RefSeq" id="WP_120977669.1">
    <property type="nucleotide sequence ID" value="NZ_RBZM01000006.1"/>
</dbReference>
<dbReference type="InterPro" id="IPR012338">
    <property type="entry name" value="Beta-lactam/transpept-like"/>
</dbReference>
<evidence type="ECO:0000313" key="2">
    <source>
        <dbReference type="EMBL" id="RKP52925.1"/>
    </source>
</evidence>
<name>A0A494XQL8_9BACL</name>
<protein>
    <recommendedName>
        <fullName evidence="1">NodB homology domain-containing protein</fullName>
    </recommendedName>
</protein>
<dbReference type="GO" id="GO:0005975">
    <property type="term" value="P:carbohydrate metabolic process"/>
    <property type="evidence" value="ECO:0007669"/>
    <property type="project" value="InterPro"/>
</dbReference>
<feature type="domain" description="NodB homology" evidence="1">
    <location>
        <begin position="490"/>
        <end position="671"/>
    </location>
</feature>
<dbReference type="PANTHER" id="PTHR10587">
    <property type="entry name" value="GLYCOSYL TRANSFERASE-RELATED"/>
    <property type="match status" value="1"/>
</dbReference>
<evidence type="ECO:0000259" key="1">
    <source>
        <dbReference type="PROSITE" id="PS51677"/>
    </source>
</evidence>
<dbReference type="GO" id="GO:0016810">
    <property type="term" value="F:hydrolase activity, acting on carbon-nitrogen (but not peptide) bonds"/>
    <property type="evidence" value="ECO:0007669"/>
    <property type="project" value="InterPro"/>
</dbReference>
<dbReference type="AlphaFoldDB" id="A0A494XQL8"/>
<dbReference type="EMBL" id="RBZM01000006">
    <property type="protein sequence ID" value="RKP52925.1"/>
    <property type="molecule type" value="Genomic_DNA"/>
</dbReference>
<dbReference type="PROSITE" id="PS51677">
    <property type="entry name" value="NODB"/>
    <property type="match status" value="1"/>
</dbReference>
<evidence type="ECO:0000313" key="3">
    <source>
        <dbReference type="Proteomes" id="UP000282076"/>
    </source>
</evidence>
<sequence length="680" mass="76306">MSTHTLPRCTPEEQGVSSEALIEFVDSLEQSGQEIHTFMLIRAGHVIAEGGWKPYTPQSLRLSNSVSKSFTSAAVGFAVSEGKLSVDDRVLSFFPERTPSEPSPGWSDMTVKHLLTMSTGQTEDPVYRFMEREDGDWVRVFMDTPVLEAPGSRFLYNSGASYMLSAIVQQATGQTVMDYLTPRLFEPLGIRDIHWEACPRGVTVGGWGLSVSTEHIAKFGQLYLNKGIWNGKKLLPEAWIEESSRSHIANGDDPNNDWSQGYGYQFWMCRHGAYRADGAFGQVAIVMPEQDAVLAFTAAVTDLAPVMDRVWETLLPALNERKEAMPANAAGHAALADKLVALALKTEGNRVSPDNRKIARHFIMEQNEACIQELTIRIDSLTYKLDIVQSGVVRRVELGQNDWAINEWNTRNRKIRFSASAAWEDENTFVMTVRQLETAYKERFEFRIDGDKLAVTHKKEFDVFPSRIFALSGEARAASKIYNEVKTEDKLLAITFDDGPNPEWTPLFLEVFRKHGAKATFYVLGTNMEQYPDLAKRIYEEGHELGNHSYSHPHLPELGREEQFEELLRAEKLIVEAIGTKPNTFRPPFLDVSDDLLSVAEQFGYPIIHALNTDSRDWETPGVEYILESSRAGVRKGAILLFHDGFGDRSQSLEAISILVPELIEQGYSLVTVSELLGIA</sequence>
<dbReference type="SUPFAM" id="SSF56601">
    <property type="entry name" value="beta-lactamase/transpeptidase-like"/>
    <property type="match status" value="1"/>
</dbReference>
<dbReference type="OrthoDB" id="9773047at2"/>
<comment type="caution">
    <text evidence="2">The sequence shown here is derived from an EMBL/GenBank/DDBJ whole genome shotgun (WGS) entry which is preliminary data.</text>
</comment>
<dbReference type="InterPro" id="IPR001466">
    <property type="entry name" value="Beta-lactam-related"/>
</dbReference>
<dbReference type="Pfam" id="PF00144">
    <property type="entry name" value="Beta-lactamase"/>
    <property type="match status" value="1"/>
</dbReference>
<proteinExistence type="predicted"/>
<dbReference type="SUPFAM" id="SSF88713">
    <property type="entry name" value="Glycoside hydrolase/deacetylase"/>
    <property type="match status" value="1"/>
</dbReference>
<dbReference type="CDD" id="cd10917">
    <property type="entry name" value="CE4_NodB_like_6s_7s"/>
    <property type="match status" value="1"/>
</dbReference>
<dbReference type="Gene3D" id="3.20.20.370">
    <property type="entry name" value="Glycoside hydrolase/deacetylase"/>
    <property type="match status" value="1"/>
</dbReference>
<reference evidence="2 3" key="1">
    <citation type="submission" date="2018-10" db="EMBL/GenBank/DDBJ databases">
        <title>Cohnella sp. M2MS4P-1, whole genome shotgun sequence.</title>
        <authorList>
            <person name="Tuo L."/>
        </authorList>
    </citation>
    <scope>NUCLEOTIDE SEQUENCE [LARGE SCALE GENOMIC DNA]</scope>
    <source>
        <strain evidence="2 3">M2MS4P-1</strain>
    </source>
</reference>
<dbReference type="Gene3D" id="3.40.710.10">
    <property type="entry name" value="DD-peptidase/beta-lactamase superfamily"/>
    <property type="match status" value="1"/>
</dbReference>
<gene>
    <name evidence="2" type="ORF">D7Z26_14320</name>
</gene>
<dbReference type="InterPro" id="IPR011330">
    <property type="entry name" value="Glyco_hydro/deAcase_b/a-brl"/>
</dbReference>
<organism evidence="2 3">
    <name type="scientific">Cohnella endophytica</name>
    <dbReference type="NCBI Taxonomy" id="2419778"/>
    <lineage>
        <taxon>Bacteria</taxon>
        <taxon>Bacillati</taxon>
        <taxon>Bacillota</taxon>
        <taxon>Bacilli</taxon>
        <taxon>Bacillales</taxon>
        <taxon>Paenibacillaceae</taxon>
        <taxon>Cohnella</taxon>
    </lineage>
</organism>